<proteinExistence type="predicted"/>
<evidence type="ECO:0000313" key="5">
    <source>
        <dbReference type="EMBL" id="KAG5462843.1"/>
    </source>
</evidence>
<dbReference type="OrthoDB" id="27483at2759"/>
<evidence type="ECO:0000256" key="1">
    <source>
        <dbReference type="ARBA" id="ARBA00004123"/>
    </source>
</evidence>
<keyword evidence="6" id="KW-1185">Reference proteome</keyword>
<dbReference type="PANTHER" id="PTHR23318:SF0">
    <property type="entry name" value="SERINE_THREONINE-PROTEIN PHOSPHATASE 4 REGULATORY SUBUNIT 3"/>
    <property type="match status" value="1"/>
</dbReference>
<dbReference type="GO" id="GO:0005654">
    <property type="term" value="C:nucleoplasm"/>
    <property type="evidence" value="ECO:0007669"/>
    <property type="project" value="TreeGrafter"/>
</dbReference>
<organism evidence="5 6">
    <name type="scientific">Olpidium bornovanus</name>
    <dbReference type="NCBI Taxonomy" id="278681"/>
    <lineage>
        <taxon>Eukaryota</taxon>
        <taxon>Fungi</taxon>
        <taxon>Fungi incertae sedis</taxon>
        <taxon>Olpidiomycota</taxon>
        <taxon>Olpidiomycotina</taxon>
        <taxon>Olpidiomycetes</taxon>
        <taxon>Olpidiales</taxon>
        <taxon>Olpidiaceae</taxon>
        <taxon>Olpidium</taxon>
    </lineage>
</organism>
<dbReference type="InterPro" id="IPR006887">
    <property type="entry name" value="P4R3-like_central_dom"/>
</dbReference>
<keyword evidence="2" id="KW-0539">Nucleus</keyword>
<feature type="compositionally biased region" description="Acidic residues" evidence="3">
    <location>
        <begin position="165"/>
        <end position="181"/>
    </location>
</feature>
<dbReference type="Proteomes" id="UP000673691">
    <property type="component" value="Unassembled WGS sequence"/>
</dbReference>
<feature type="region of interest" description="Disordered" evidence="3">
    <location>
        <begin position="290"/>
        <end position="327"/>
    </location>
</feature>
<dbReference type="PANTHER" id="PTHR23318">
    <property type="entry name" value="ATP SYNTHASE GAMMA-RELATED"/>
    <property type="match status" value="1"/>
</dbReference>
<evidence type="ECO:0000256" key="2">
    <source>
        <dbReference type="ARBA" id="ARBA00023242"/>
    </source>
</evidence>
<feature type="region of interest" description="Disordered" evidence="3">
    <location>
        <begin position="152"/>
        <end position="267"/>
    </location>
</feature>
<gene>
    <name evidence="5" type="ORF">BJ554DRAFT_3283</name>
</gene>
<dbReference type="GO" id="GO:0072542">
    <property type="term" value="F:protein phosphatase activator activity"/>
    <property type="evidence" value="ECO:0007669"/>
    <property type="project" value="TreeGrafter"/>
</dbReference>
<reference evidence="5 6" key="1">
    <citation type="journal article" name="Sci. Rep.">
        <title>Genome-scale phylogenetic analyses confirm Olpidium as the closest living zoosporic fungus to the non-flagellated, terrestrial fungi.</title>
        <authorList>
            <person name="Chang Y."/>
            <person name="Rochon D."/>
            <person name="Sekimoto S."/>
            <person name="Wang Y."/>
            <person name="Chovatia M."/>
            <person name="Sandor L."/>
            <person name="Salamov A."/>
            <person name="Grigoriev I.V."/>
            <person name="Stajich J.E."/>
            <person name="Spatafora J.W."/>
        </authorList>
    </citation>
    <scope>NUCLEOTIDE SEQUENCE [LARGE SCALE GENOMIC DNA]</scope>
    <source>
        <strain evidence="5">S191</strain>
    </source>
</reference>
<comment type="caution">
    <text evidence="5">The sequence shown here is derived from an EMBL/GenBank/DDBJ whole genome shotgun (WGS) entry which is preliminary data.</text>
</comment>
<dbReference type="Pfam" id="PF04802">
    <property type="entry name" value="PP4R3"/>
    <property type="match status" value="1"/>
</dbReference>
<dbReference type="GO" id="GO:0006974">
    <property type="term" value="P:DNA damage response"/>
    <property type="evidence" value="ECO:0007669"/>
    <property type="project" value="TreeGrafter"/>
</dbReference>
<sequence length="338" mass="37049">MRNHSFRAKQFVLSNNVSQKVALLLRARDKSVRLSAIRYFRTIVAAKDEFYNRHLIKHDLFAPIVKTFLETEHKNNLVNSACIELFEFIRRVGSPSLQENIKSLVEHIWRGFGHHFEGITYVDTFQAFQKRYEQNVDAKLGTASIRDADADDGDQKYARWPSSMLDDEEERYFDGSDDEDSAQTVNEGSTRPGGALVDYPDDDDDDGDGRPVDTSKAAEVTPPISPAKNAALPRPPPVPKAAAAEEKLVELPPLKRSRGKADEDDDEDDVFLAASLRRTTGPVISIRFSAKAVGGSNDRGAGGGDGGGGGGEKGKADAMDIETDDLPSVFVLSPPVSL</sequence>
<accession>A0A8H8A1B1</accession>
<protein>
    <recommendedName>
        <fullName evidence="4">Serine/threonine-protein phosphatase 4 regulatory subunit 3-like central domain-containing protein</fullName>
    </recommendedName>
</protein>
<dbReference type="GO" id="GO:0030289">
    <property type="term" value="C:protein phosphatase 4 complex"/>
    <property type="evidence" value="ECO:0007669"/>
    <property type="project" value="TreeGrafter"/>
</dbReference>
<dbReference type="EMBL" id="JAEFCI010001531">
    <property type="protein sequence ID" value="KAG5462843.1"/>
    <property type="molecule type" value="Genomic_DNA"/>
</dbReference>
<name>A0A8H8A1B1_9FUNG</name>
<evidence type="ECO:0000313" key="6">
    <source>
        <dbReference type="Proteomes" id="UP000673691"/>
    </source>
</evidence>
<feature type="domain" description="Serine/threonine-protein phosphatase 4 regulatory subunit 3-like central" evidence="4">
    <location>
        <begin position="1"/>
        <end position="134"/>
    </location>
</feature>
<evidence type="ECO:0000256" key="3">
    <source>
        <dbReference type="SAM" id="MobiDB-lite"/>
    </source>
</evidence>
<feature type="compositionally biased region" description="Gly residues" evidence="3">
    <location>
        <begin position="300"/>
        <end position="311"/>
    </location>
</feature>
<dbReference type="AlphaFoldDB" id="A0A8H8A1B1"/>
<evidence type="ECO:0000259" key="4">
    <source>
        <dbReference type="Pfam" id="PF04802"/>
    </source>
</evidence>
<dbReference type="InterPro" id="IPR051137">
    <property type="entry name" value="PP4R3-like"/>
</dbReference>
<comment type="subcellular location">
    <subcellularLocation>
        <location evidence="1">Nucleus</location>
    </subcellularLocation>
</comment>